<evidence type="ECO:0000259" key="6">
    <source>
        <dbReference type="Pfam" id="PF24883"/>
    </source>
</evidence>
<dbReference type="InterPro" id="IPR027417">
    <property type="entry name" value="P-loop_NTPase"/>
</dbReference>
<dbReference type="InterPro" id="IPR002110">
    <property type="entry name" value="Ankyrin_rpt"/>
</dbReference>
<dbReference type="Gene3D" id="3.40.50.300">
    <property type="entry name" value="P-loop containing nucleotide triphosphate hydrolases"/>
    <property type="match status" value="1"/>
</dbReference>
<accession>A0A8E2DSC7</accession>
<evidence type="ECO:0008006" key="9">
    <source>
        <dbReference type="Google" id="ProtNLM"/>
    </source>
</evidence>
<organism evidence="7 8">
    <name type="scientific">Obba rivulosa</name>
    <dbReference type="NCBI Taxonomy" id="1052685"/>
    <lineage>
        <taxon>Eukaryota</taxon>
        <taxon>Fungi</taxon>
        <taxon>Dikarya</taxon>
        <taxon>Basidiomycota</taxon>
        <taxon>Agaricomycotina</taxon>
        <taxon>Agaricomycetes</taxon>
        <taxon>Polyporales</taxon>
        <taxon>Gelatoporiaceae</taxon>
        <taxon>Obba</taxon>
    </lineage>
</organism>
<evidence type="ECO:0000259" key="5">
    <source>
        <dbReference type="Pfam" id="PF22939"/>
    </source>
</evidence>
<feature type="domain" description="Nephrocystin 3-like N-terminal" evidence="6">
    <location>
        <begin position="358"/>
        <end position="526"/>
    </location>
</feature>
<evidence type="ECO:0000313" key="7">
    <source>
        <dbReference type="EMBL" id="OCH94796.1"/>
    </source>
</evidence>
<keyword evidence="2" id="KW-0040">ANK repeat</keyword>
<dbReference type="Pfam" id="PF24883">
    <property type="entry name" value="NPHP3_N"/>
    <property type="match status" value="1"/>
</dbReference>
<dbReference type="AlphaFoldDB" id="A0A8E2DSC7"/>
<evidence type="ECO:0000259" key="4">
    <source>
        <dbReference type="Pfam" id="PF17109"/>
    </source>
</evidence>
<dbReference type="EMBL" id="KV722340">
    <property type="protein sequence ID" value="OCH94796.1"/>
    <property type="molecule type" value="Genomic_DNA"/>
</dbReference>
<feature type="compositionally biased region" description="Basic residues" evidence="3">
    <location>
        <begin position="1"/>
        <end position="19"/>
    </location>
</feature>
<dbReference type="PANTHER" id="PTHR10039">
    <property type="entry name" value="AMELOGENIN"/>
    <property type="match status" value="1"/>
</dbReference>
<evidence type="ECO:0000313" key="8">
    <source>
        <dbReference type="Proteomes" id="UP000250043"/>
    </source>
</evidence>
<feature type="region of interest" description="Disordered" evidence="3">
    <location>
        <begin position="1"/>
        <end position="81"/>
    </location>
</feature>
<dbReference type="InterPro" id="IPR031350">
    <property type="entry name" value="Goodbye_dom"/>
</dbReference>
<dbReference type="InterPro" id="IPR054471">
    <property type="entry name" value="GPIID_WHD"/>
</dbReference>
<dbReference type="SUPFAM" id="SSF48403">
    <property type="entry name" value="Ankyrin repeat"/>
    <property type="match status" value="1"/>
</dbReference>
<proteinExistence type="predicted"/>
<dbReference type="InterPro" id="IPR036770">
    <property type="entry name" value="Ankyrin_rpt-contain_sf"/>
</dbReference>
<evidence type="ECO:0000256" key="2">
    <source>
        <dbReference type="PROSITE-ProRule" id="PRU00023"/>
    </source>
</evidence>
<sequence>MIKQLLKKVKAPLTRRKRAVQQPEPQSYPTPSAVGGAAASLLPPRDANQRPETHSHPASSSISGAVAPLLPPPQTQAPSSSEFDELIAAALKEYKQQTCADLDTHPLATKLEECHTVDDVVAIVHDEGHAFEASQKGALMRHLKPIVSILLSVNETLGEGVSLAFPPGKAVFCGIGVLLSTIKNVGESYDALIDLFERIGNFLDLLKIYTQIPRCAEANRIVVQTLASVITILALAAKEVKRGPLTKYGKRLLGERDIEDALKKLDKFTTENARMIEIQSLKEIHRIFDTMKSVMEDGKTAADKIISQGADTQAMMKGIEGDISKIMDDETHDKIRKWLSPPSASTNHNAACNAHYEGSAKWLIQSDTFKKWKTSKSLLWIYGNPGSGKSILCSAIIEDVEDLCKTQGSSVSAYFYCDFRDTAKRNVRGIRSSLLWDLSAQSNVCAKILASLYSKCNRGSREPSDAALAESLKDVLMVLAQNAVFIVIDALDECPASSGTRQKVLELVAEITGLSLANIHVCVTSRPEPDLQRFLEPLAHQKVNVDKESGQMEDIAYYVRSVMDSDPSFRQWRDQDKTLAIDTLSQKAGGMFRWVFCQLETLRPCILSDTIRQTLSDLPETLDETYKRTLMDIAKPNRKYAHRIFQCLTVSVRPLRVEEVAEVLAVDFNSGPIPHLEVQQRRTNPKDDILSLCSTLVTVDANTRVVQFAHFSVQEYLKSDRLASEPNDNVARFRILDEPAYTVIAQACLGVLLQTHNDSVLPSPLEWYAAEHWVNHAQFKTVSSHIEDAMCHLFHPTEPHFAAWIQIHNIDTLSLPVNQQSASPMYYAALCGFLSLMGHLLITHGQDVNASGGYHGTPLQAASSNDHLEVVQFLVEHGANVNALDGHY</sequence>
<evidence type="ECO:0000256" key="1">
    <source>
        <dbReference type="ARBA" id="ARBA00022737"/>
    </source>
</evidence>
<protein>
    <recommendedName>
        <fullName evidence="9">NACHT domain-containing protein</fullName>
    </recommendedName>
</protein>
<evidence type="ECO:0000256" key="3">
    <source>
        <dbReference type="SAM" id="MobiDB-lite"/>
    </source>
</evidence>
<keyword evidence="8" id="KW-1185">Reference proteome</keyword>
<dbReference type="PROSITE" id="PS50297">
    <property type="entry name" value="ANK_REP_REGION"/>
    <property type="match status" value="1"/>
</dbReference>
<feature type="domain" description="GPI inositol-deacylase winged helix" evidence="5">
    <location>
        <begin position="631"/>
        <end position="725"/>
    </location>
</feature>
<feature type="domain" description="Fungal STAND N-terminal Goodbye" evidence="4">
    <location>
        <begin position="89"/>
        <end position="209"/>
    </location>
</feature>
<dbReference type="SMART" id="SM00248">
    <property type="entry name" value="ANK"/>
    <property type="match status" value="2"/>
</dbReference>
<dbReference type="Pfam" id="PF22939">
    <property type="entry name" value="WHD_GPIID"/>
    <property type="match status" value="1"/>
</dbReference>
<dbReference type="Pfam" id="PF12796">
    <property type="entry name" value="Ank_2"/>
    <property type="match status" value="1"/>
</dbReference>
<dbReference type="InterPro" id="IPR056884">
    <property type="entry name" value="NPHP3-like_N"/>
</dbReference>
<dbReference type="Proteomes" id="UP000250043">
    <property type="component" value="Unassembled WGS sequence"/>
</dbReference>
<dbReference type="SUPFAM" id="SSF52540">
    <property type="entry name" value="P-loop containing nucleoside triphosphate hydrolases"/>
    <property type="match status" value="1"/>
</dbReference>
<keyword evidence="1" id="KW-0677">Repeat</keyword>
<feature type="repeat" description="ANK" evidence="2">
    <location>
        <begin position="854"/>
        <end position="886"/>
    </location>
</feature>
<gene>
    <name evidence="7" type="ORF">OBBRIDRAFT_746651</name>
</gene>
<dbReference type="OrthoDB" id="2767275at2759"/>
<feature type="non-terminal residue" evidence="7">
    <location>
        <position position="888"/>
    </location>
</feature>
<name>A0A8E2DSC7_9APHY</name>
<dbReference type="Pfam" id="PF17109">
    <property type="entry name" value="Goodbye"/>
    <property type="match status" value="1"/>
</dbReference>
<dbReference type="Gene3D" id="1.25.40.20">
    <property type="entry name" value="Ankyrin repeat-containing domain"/>
    <property type="match status" value="1"/>
</dbReference>
<dbReference type="PANTHER" id="PTHR10039:SF16">
    <property type="entry name" value="GPI INOSITOL-DEACYLASE"/>
    <property type="match status" value="1"/>
</dbReference>
<reference evidence="7 8" key="1">
    <citation type="submission" date="2016-07" db="EMBL/GenBank/DDBJ databases">
        <title>Draft genome of the white-rot fungus Obba rivulosa 3A-2.</title>
        <authorList>
            <consortium name="DOE Joint Genome Institute"/>
            <person name="Miettinen O."/>
            <person name="Riley R."/>
            <person name="Acob R."/>
            <person name="Barry K."/>
            <person name="Cullen D."/>
            <person name="De Vries R."/>
            <person name="Hainaut M."/>
            <person name="Hatakka A."/>
            <person name="Henrissat B."/>
            <person name="Hilden K."/>
            <person name="Kuo R."/>
            <person name="Labutti K."/>
            <person name="Lipzen A."/>
            <person name="Makela M.R."/>
            <person name="Sandor L."/>
            <person name="Spatafora J.W."/>
            <person name="Grigoriev I.V."/>
            <person name="Hibbett D.S."/>
        </authorList>
    </citation>
    <scope>NUCLEOTIDE SEQUENCE [LARGE SCALE GENOMIC DNA]</scope>
    <source>
        <strain evidence="7 8">3A-2</strain>
    </source>
</reference>
<dbReference type="PROSITE" id="PS50088">
    <property type="entry name" value="ANK_REPEAT"/>
    <property type="match status" value="1"/>
</dbReference>